<dbReference type="Proteomes" id="UP000244978">
    <property type="component" value="Unassembled WGS sequence"/>
</dbReference>
<reference evidence="6" key="1">
    <citation type="submission" date="2018-04" db="EMBL/GenBank/DDBJ databases">
        <authorList>
            <person name="Liu S."/>
            <person name="Wang Z."/>
            <person name="Li J."/>
        </authorList>
    </citation>
    <scope>NUCLEOTIDE SEQUENCE [LARGE SCALE GENOMIC DNA]</scope>
    <source>
        <strain evidence="6">S1194</strain>
    </source>
</reference>
<evidence type="ECO:0000313" key="6">
    <source>
        <dbReference type="Proteomes" id="UP000244978"/>
    </source>
</evidence>
<protein>
    <submittedName>
        <fullName evidence="5">ABC transporter substrate-binding protein</fullName>
    </submittedName>
</protein>
<dbReference type="EMBL" id="QEEX01000001">
    <property type="protein sequence ID" value="PWB96929.1"/>
    <property type="molecule type" value="Genomic_DNA"/>
</dbReference>
<dbReference type="InterPro" id="IPR000914">
    <property type="entry name" value="SBP_5_dom"/>
</dbReference>
<dbReference type="AlphaFoldDB" id="A0A2U1SZ90"/>
<evidence type="ECO:0000259" key="4">
    <source>
        <dbReference type="Pfam" id="PF00496"/>
    </source>
</evidence>
<dbReference type="CDD" id="cd08492">
    <property type="entry name" value="PBP2_NikA_DppA_OppA_like_15"/>
    <property type="match status" value="1"/>
</dbReference>
<dbReference type="PANTHER" id="PTHR30290">
    <property type="entry name" value="PERIPLASMIC BINDING COMPONENT OF ABC TRANSPORTER"/>
    <property type="match status" value="1"/>
</dbReference>
<dbReference type="GO" id="GO:0015833">
    <property type="term" value="P:peptide transport"/>
    <property type="evidence" value="ECO:0007669"/>
    <property type="project" value="TreeGrafter"/>
</dbReference>
<comment type="similarity">
    <text evidence="1">Belongs to the bacterial solute-binding protein 5 family.</text>
</comment>
<organism evidence="5 6">
    <name type="scientific">Homoserinimonas hongtaonis</name>
    <dbReference type="NCBI Taxonomy" id="2079791"/>
    <lineage>
        <taxon>Bacteria</taxon>
        <taxon>Bacillati</taxon>
        <taxon>Actinomycetota</taxon>
        <taxon>Actinomycetes</taxon>
        <taxon>Micrococcales</taxon>
        <taxon>Microbacteriaceae</taxon>
        <taxon>Homoserinimonas</taxon>
    </lineage>
</organism>
<accession>A0A2U1SZ90</accession>
<proteinExistence type="inferred from homology"/>
<evidence type="ECO:0000256" key="2">
    <source>
        <dbReference type="ARBA" id="ARBA00022448"/>
    </source>
</evidence>
<feature type="domain" description="Solute-binding protein family 5" evidence="4">
    <location>
        <begin position="92"/>
        <end position="451"/>
    </location>
</feature>
<dbReference type="InterPro" id="IPR030678">
    <property type="entry name" value="Peptide/Ni-bd"/>
</dbReference>
<comment type="caution">
    <text evidence="5">The sequence shown here is derived from an EMBL/GenBank/DDBJ whole genome shotgun (WGS) entry which is preliminary data.</text>
</comment>
<sequence length="538" mass="56970">MFPPPLERTTVILNSLRARRRIGVPVVAIAAVALLASCAASTDEAASSQDVIFALKEDPTCIDPQQVTVTTGLNVARQLVDSLLDQDPKTGELVPWLAESWTANDDLTSFDFTLRDGVTFSDGTELTADVVAANFDAAMQLGASASLVAQYLAGYTATTVNDESSFTVDFSAPNAQFLQGASTITLGIVSAETTTETPEARCQSIVGSGAFVLESYVQNDSLEIVKRTGYDWGSELRGHTGEAYADSITFPIITENGVRTGGLTSGEFDVIQDLPYIDESRFATDDYALYAAANPGVPNSLIANTSTGVLAEEAVRKAVMIGLDRGEINELTGSASGQAPTSVLTSTTPGYTSQAKAMEFDRDGAIDLLEEAGWVEGADGIREKAGQKLTATVTGFYAQDVLEAAQIQLKEIGFDLQLNMVTPGDFFGAIASGSYEFLGAGLTRTDPDVLRVLLSQEASSHWAIVDDAELEALLAEQATTADADARQAIIDDIQALVVDKAYVIPTLETIQLHASSSSVSGIVFDSASRVNLFDMKLS</sequence>
<keyword evidence="2" id="KW-0813">Transport</keyword>
<dbReference type="InterPro" id="IPR039424">
    <property type="entry name" value="SBP_5"/>
</dbReference>
<dbReference type="GO" id="GO:1904680">
    <property type="term" value="F:peptide transmembrane transporter activity"/>
    <property type="evidence" value="ECO:0007669"/>
    <property type="project" value="TreeGrafter"/>
</dbReference>
<dbReference type="GO" id="GO:0043190">
    <property type="term" value="C:ATP-binding cassette (ABC) transporter complex"/>
    <property type="evidence" value="ECO:0007669"/>
    <property type="project" value="InterPro"/>
</dbReference>
<evidence type="ECO:0000313" key="5">
    <source>
        <dbReference type="EMBL" id="PWB96929.1"/>
    </source>
</evidence>
<evidence type="ECO:0000256" key="3">
    <source>
        <dbReference type="ARBA" id="ARBA00022729"/>
    </source>
</evidence>
<keyword evidence="3" id="KW-0732">Signal</keyword>
<dbReference type="Gene3D" id="3.40.190.10">
    <property type="entry name" value="Periplasmic binding protein-like II"/>
    <property type="match status" value="1"/>
</dbReference>
<name>A0A2U1SZ90_9MICO</name>
<gene>
    <name evidence="5" type="ORF">DF220_03080</name>
</gene>
<dbReference type="Gene3D" id="3.10.105.10">
    <property type="entry name" value="Dipeptide-binding Protein, Domain 3"/>
    <property type="match status" value="1"/>
</dbReference>
<keyword evidence="6" id="KW-1185">Reference proteome</keyword>
<dbReference type="GO" id="GO:0042597">
    <property type="term" value="C:periplasmic space"/>
    <property type="evidence" value="ECO:0007669"/>
    <property type="project" value="UniProtKB-ARBA"/>
</dbReference>
<dbReference type="PANTHER" id="PTHR30290:SF9">
    <property type="entry name" value="OLIGOPEPTIDE-BINDING PROTEIN APPA"/>
    <property type="match status" value="1"/>
</dbReference>
<dbReference type="PIRSF" id="PIRSF002741">
    <property type="entry name" value="MppA"/>
    <property type="match status" value="1"/>
</dbReference>
<dbReference type="Pfam" id="PF00496">
    <property type="entry name" value="SBP_bac_5"/>
    <property type="match status" value="1"/>
</dbReference>
<dbReference type="SUPFAM" id="SSF53850">
    <property type="entry name" value="Periplasmic binding protein-like II"/>
    <property type="match status" value="1"/>
</dbReference>
<evidence type="ECO:0000256" key="1">
    <source>
        <dbReference type="ARBA" id="ARBA00005695"/>
    </source>
</evidence>